<protein>
    <submittedName>
        <fullName evidence="1">Uncharacterized protein</fullName>
    </submittedName>
</protein>
<sequence>MKALSFKRKTIISKKLGILLDELEEELYNTIKLLSQLKIRGLTDEQREIILGDLSASITHIHVHTSGLDELIMEEMEE</sequence>
<comment type="caution">
    <text evidence="1">The sequence shown here is derived from an EMBL/GenBank/DDBJ whole genome shotgun (WGS) entry which is preliminary data.</text>
</comment>
<evidence type="ECO:0000313" key="2">
    <source>
        <dbReference type="Proteomes" id="UP000441717"/>
    </source>
</evidence>
<dbReference type="Proteomes" id="UP000441717">
    <property type="component" value="Unassembled WGS sequence"/>
</dbReference>
<dbReference type="RefSeq" id="WP_152947358.1">
    <property type="nucleotide sequence ID" value="NZ_WHYR01000033.1"/>
</dbReference>
<organism evidence="1 2">
    <name type="scientific">Desulfofundulus thermobenzoicus</name>
    <dbReference type="NCBI Taxonomy" id="29376"/>
    <lineage>
        <taxon>Bacteria</taxon>
        <taxon>Bacillati</taxon>
        <taxon>Bacillota</taxon>
        <taxon>Clostridia</taxon>
        <taxon>Eubacteriales</taxon>
        <taxon>Peptococcaceae</taxon>
        <taxon>Desulfofundulus</taxon>
    </lineage>
</organism>
<name>A0A6N7ITU4_9FIRM</name>
<reference evidence="1 2" key="1">
    <citation type="submission" date="2019-10" db="EMBL/GenBank/DDBJ databases">
        <title>Comparative genomics of sulfur disproportionating microorganisms.</title>
        <authorList>
            <person name="Ward L.M."/>
            <person name="Bertran E."/>
            <person name="Johnston D."/>
        </authorList>
    </citation>
    <scope>NUCLEOTIDE SEQUENCE [LARGE SCALE GENOMIC DNA]</scope>
    <source>
        <strain evidence="1 2">DSM 14055</strain>
    </source>
</reference>
<gene>
    <name evidence="1" type="ORF">GFC01_11845</name>
</gene>
<keyword evidence="2" id="KW-1185">Reference proteome</keyword>
<dbReference type="EMBL" id="WHYR01000033">
    <property type="protein sequence ID" value="MQL52939.1"/>
    <property type="molecule type" value="Genomic_DNA"/>
</dbReference>
<dbReference type="AlphaFoldDB" id="A0A6N7ITU4"/>
<evidence type="ECO:0000313" key="1">
    <source>
        <dbReference type="EMBL" id="MQL52939.1"/>
    </source>
</evidence>
<accession>A0A6N7ITU4</accession>
<proteinExistence type="predicted"/>